<keyword evidence="3" id="KW-1185">Reference proteome</keyword>
<dbReference type="Proteomes" id="UP000236319">
    <property type="component" value="Unassembled WGS sequence"/>
</dbReference>
<dbReference type="AlphaFoldDB" id="A0A2H6K8C3"/>
<dbReference type="RefSeq" id="XP_028865488.1">
    <property type="nucleotide sequence ID" value="XM_029009655.1"/>
</dbReference>
<feature type="compositionally biased region" description="Basic and acidic residues" evidence="1">
    <location>
        <begin position="114"/>
        <end position="123"/>
    </location>
</feature>
<feature type="compositionally biased region" description="Polar residues" evidence="1">
    <location>
        <begin position="1"/>
        <end position="12"/>
    </location>
</feature>
<evidence type="ECO:0000313" key="3">
    <source>
        <dbReference type="Proteomes" id="UP000236319"/>
    </source>
</evidence>
<proteinExistence type="predicted"/>
<organism evidence="2 3">
    <name type="scientific">Babesia ovata</name>
    <dbReference type="NCBI Taxonomy" id="189622"/>
    <lineage>
        <taxon>Eukaryota</taxon>
        <taxon>Sar</taxon>
        <taxon>Alveolata</taxon>
        <taxon>Apicomplexa</taxon>
        <taxon>Aconoidasida</taxon>
        <taxon>Piroplasmida</taxon>
        <taxon>Babesiidae</taxon>
        <taxon>Babesia</taxon>
    </lineage>
</organism>
<evidence type="ECO:0000256" key="1">
    <source>
        <dbReference type="SAM" id="MobiDB-lite"/>
    </source>
</evidence>
<feature type="region of interest" description="Disordered" evidence="1">
    <location>
        <begin position="1"/>
        <end position="66"/>
    </location>
</feature>
<reference evidence="2 3" key="1">
    <citation type="journal article" date="2017" name="BMC Genomics">
        <title>Whole-genome assembly of Babesia ovata and comparative genomics between closely related pathogens.</title>
        <authorList>
            <person name="Yamagishi J."/>
            <person name="Asada M."/>
            <person name="Hakimi H."/>
            <person name="Tanaka T.Q."/>
            <person name="Sugimoto C."/>
            <person name="Kawazu S."/>
        </authorList>
    </citation>
    <scope>NUCLEOTIDE SEQUENCE [LARGE SCALE GENOMIC DNA]</scope>
    <source>
        <strain evidence="2 3">Miyake</strain>
    </source>
</reference>
<evidence type="ECO:0000313" key="2">
    <source>
        <dbReference type="EMBL" id="GBE59245.1"/>
    </source>
</evidence>
<protein>
    <submittedName>
        <fullName evidence="2">Gamma-tubulin complex subunit, putative</fullName>
    </submittedName>
</protein>
<name>A0A2H6K8C3_9APIC</name>
<sequence>MSRYNLTDMNENNQRDDPTENYIPIEDREDNAKPNTVKAEDASSTVTTASNESNAQSGNNVKGGTQRFTRYITGKIHRTTKRTTTQNTGRHVTRTTHTIHTTHTTHSGKPPSVRVERQRRFGELADGCGESQDYSSSDDSDQTDMSSVSGYGGSCHLRCDCNHMCDDSLGRCHHQDSCESSDAMEDIEPRVIAAKLKLHSGERPLTSKCGTLYANKLPSIKEWCDGEALESYDSALDGRSQLTSSFDDSLERSRTTLKSITTAYGVKRRIEEVLSFHRTRYIYVSEHRPLWKQVLPLGAYKIGDDDTAAVMERLQQCFESKTPIILDNAHRIASLEARLNRVFGSIRVRLEMAGATFPLESSYSRINQTFKATLSKATRYFKGLTSITKYLMAEYKKTTPAISAERPAMVMPIKVKRVNQEIDRCVHDDSYGTFTSLRACLDTWELYVIADTFEIEAMIDHLWLSRFDMKKDHIEAVVHKALSKIEKVLEAPQCLDRLQHFEAERELINGLKQIGVAYV</sequence>
<feature type="region of interest" description="Disordered" evidence="1">
    <location>
        <begin position="80"/>
        <end position="147"/>
    </location>
</feature>
<gene>
    <name evidence="2" type="ORF">BOVATA_007380</name>
</gene>
<dbReference type="GeneID" id="39873015"/>
<dbReference type="VEuPathDB" id="PiroplasmaDB:BOVATA_007380"/>
<feature type="compositionally biased region" description="Low complexity" evidence="1">
    <location>
        <begin position="82"/>
        <end position="105"/>
    </location>
</feature>
<comment type="caution">
    <text evidence="2">The sequence shown here is derived from an EMBL/GenBank/DDBJ whole genome shotgun (WGS) entry which is preliminary data.</text>
</comment>
<dbReference type="EMBL" id="BDSA01000001">
    <property type="protein sequence ID" value="GBE59245.1"/>
    <property type="molecule type" value="Genomic_DNA"/>
</dbReference>
<feature type="compositionally biased region" description="Polar residues" evidence="1">
    <location>
        <begin position="42"/>
        <end position="66"/>
    </location>
</feature>
<dbReference type="OrthoDB" id="10552559at2759"/>
<accession>A0A2H6K8C3</accession>